<dbReference type="Proteomes" id="UP000677228">
    <property type="component" value="Unassembled WGS sequence"/>
</dbReference>
<dbReference type="EMBL" id="CAJNOQ010032388">
    <property type="protein sequence ID" value="CAF1584839.1"/>
    <property type="molecule type" value="Genomic_DNA"/>
</dbReference>
<dbReference type="AlphaFoldDB" id="A0A815ZLS8"/>
<proteinExistence type="predicted"/>
<name>A0A815ZLS8_9BILA</name>
<gene>
    <name evidence="2" type="ORF">GPM918_LOCUS41344</name>
    <name evidence="1" type="ORF">OVA965_LOCUS34824</name>
    <name evidence="4" type="ORF">SRO942_LOCUS42382</name>
    <name evidence="3" type="ORF">TMI583_LOCUS35768</name>
</gene>
<dbReference type="EMBL" id="CAJOBC010098416">
    <property type="protein sequence ID" value="CAF4453913.1"/>
    <property type="molecule type" value="Genomic_DNA"/>
</dbReference>
<evidence type="ECO:0000313" key="5">
    <source>
        <dbReference type="Proteomes" id="UP000663829"/>
    </source>
</evidence>
<dbReference type="Proteomes" id="UP000682733">
    <property type="component" value="Unassembled WGS sequence"/>
</dbReference>
<evidence type="ECO:0000313" key="2">
    <source>
        <dbReference type="EMBL" id="CAF1584839.1"/>
    </source>
</evidence>
<reference evidence="2" key="1">
    <citation type="submission" date="2021-02" db="EMBL/GenBank/DDBJ databases">
        <authorList>
            <person name="Nowell W R."/>
        </authorList>
    </citation>
    <scope>NUCLEOTIDE SEQUENCE</scope>
</reference>
<protein>
    <submittedName>
        <fullName evidence="2">Uncharacterized protein</fullName>
    </submittedName>
</protein>
<sequence length="82" mass="9934">MSIFNQKEITHKNLTSENGNFLWNQLYLEVLVRMPDYSIAKYDLVKMLKYKDDKLQLDIIREFDETYDPSKALFWYTKESCL</sequence>
<organism evidence="2 5">
    <name type="scientific">Didymodactylos carnosus</name>
    <dbReference type="NCBI Taxonomy" id="1234261"/>
    <lineage>
        <taxon>Eukaryota</taxon>
        <taxon>Metazoa</taxon>
        <taxon>Spiralia</taxon>
        <taxon>Gnathifera</taxon>
        <taxon>Rotifera</taxon>
        <taxon>Eurotatoria</taxon>
        <taxon>Bdelloidea</taxon>
        <taxon>Philodinida</taxon>
        <taxon>Philodinidae</taxon>
        <taxon>Didymodactylos</taxon>
    </lineage>
</organism>
<comment type="caution">
    <text evidence="2">The sequence shown here is derived from an EMBL/GenBank/DDBJ whole genome shotgun (WGS) entry which is preliminary data.</text>
</comment>
<dbReference type="Proteomes" id="UP000681722">
    <property type="component" value="Unassembled WGS sequence"/>
</dbReference>
<dbReference type="EMBL" id="CAJOBA010051511">
    <property type="protein sequence ID" value="CAF4245561.1"/>
    <property type="molecule type" value="Genomic_DNA"/>
</dbReference>
<evidence type="ECO:0000313" key="1">
    <source>
        <dbReference type="EMBL" id="CAF1450739.1"/>
    </source>
</evidence>
<accession>A0A815ZLS8</accession>
<dbReference type="Proteomes" id="UP000663829">
    <property type="component" value="Unassembled WGS sequence"/>
</dbReference>
<keyword evidence="5" id="KW-1185">Reference proteome</keyword>
<evidence type="ECO:0000313" key="4">
    <source>
        <dbReference type="EMBL" id="CAF4453913.1"/>
    </source>
</evidence>
<evidence type="ECO:0000313" key="3">
    <source>
        <dbReference type="EMBL" id="CAF4245561.1"/>
    </source>
</evidence>
<dbReference type="EMBL" id="CAJNOK010029673">
    <property type="protein sequence ID" value="CAF1450739.1"/>
    <property type="molecule type" value="Genomic_DNA"/>
</dbReference>